<dbReference type="GO" id="GO:0004334">
    <property type="term" value="F:fumarylacetoacetase activity"/>
    <property type="evidence" value="ECO:0007669"/>
    <property type="project" value="UniProtKB-UniRule"/>
</dbReference>
<gene>
    <name evidence="16" type="ORF">N7456_002534</name>
</gene>
<dbReference type="GO" id="GO:0046872">
    <property type="term" value="F:metal ion binding"/>
    <property type="evidence" value="ECO:0007669"/>
    <property type="project" value="UniProtKB-UniRule"/>
</dbReference>
<feature type="domain" description="Fumarylacetoacetase-like C-terminal" evidence="14">
    <location>
        <begin position="124"/>
        <end position="402"/>
    </location>
</feature>
<dbReference type="InterPro" id="IPR005959">
    <property type="entry name" value="Fumarylacetoacetase"/>
</dbReference>
<protein>
    <recommendedName>
        <fullName evidence="3 13">Fumarylacetoacetase</fullName>
        <ecNumber evidence="3 13">3.7.1.2</ecNumber>
    </recommendedName>
    <alternativeName>
        <fullName evidence="13">Fumarylacetoacetate hydrolase</fullName>
    </alternativeName>
</protein>
<dbReference type="PANTHER" id="PTHR43069:SF5">
    <property type="entry name" value="FUMARYLACETOACETASE"/>
    <property type="match status" value="1"/>
</dbReference>
<keyword evidence="8 13" id="KW-0828">Tyrosine catabolism</keyword>
<organism evidence="16 17">
    <name type="scientific">Penicillium angulare</name>
    <dbReference type="NCBI Taxonomy" id="116970"/>
    <lineage>
        <taxon>Eukaryota</taxon>
        <taxon>Fungi</taxon>
        <taxon>Dikarya</taxon>
        <taxon>Ascomycota</taxon>
        <taxon>Pezizomycotina</taxon>
        <taxon>Eurotiomycetes</taxon>
        <taxon>Eurotiomycetidae</taxon>
        <taxon>Eurotiales</taxon>
        <taxon>Aspergillaceae</taxon>
        <taxon>Penicillium</taxon>
    </lineage>
</organism>
<evidence type="ECO:0000313" key="17">
    <source>
        <dbReference type="Proteomes" id="UP001149165"/>
    </source>
</evidence>
<dbReference type="AlphaFoldDB" id="A0A9W9KPY5"/>
<feature type="binding site" evidence="12">
    <location>
        <position position="258"/>
    </location>
    <ligand>
        <name>Mg(2+)</name>
        <dbReference type="ChEBI" id="CHEBI:18420"/>
    </ligand>
</feature>
<evidence type="ECO:0000256" key="11">
    <source>
        <dbReference type="PIRSR" id="PIRSR605959-2"/>
    </source>
</evidence>
<feature type="active site" description="Proton acceptor" evidence="10">
    <location>
        <position position="131"/>
    </location>
</feature>
<evidence type="ECO:0000256" key="3">
    <source>
        <dbReference type="ARBA" id="ARBA00012094"/>
    </source>
</evidence>
<dbReference type="InterPro" id="IPR036663">
    <property type="entry name" value="Fumarylacetoacetase_C_sf"/>
</dbReference>
<dbReference type="InterPro" id="IPR036462">
    <property type="entry name" value="Fumarylacetoacetase_N_sf"/>
</dbReference>
<evidence type="ECO:0000256" key="5">
    <source>
        <dbReference type="ARBA" id="ARBA00022801"/>
    </source>
</evidence>
<feature type="binding site" evidence="12">
    <location>
        <position position="124"/>
    </location>
    <ligand>
        <name>Ca(2+)</name>
        <dbReference type="ChEBI" id="CHEBI:29108"/>
    </ligand>
</feature>
<dbReference type="SUPFAM" id="SSF63433">
    <property type="entry name" value="Fumarylacetoacetate hydrolase, FAH, N-terminal domain"/>
    <property type="match status" value="1"/>
</dbReference>
<dbReference type="Pfam" id="PF09298">
    <property type="entry name" value="FAA_hydrolase_N"/>
    <property type="match status" value="1"/>
</dbReference>
<comment type="caution">
    <text evidence="16">The sequence shown here is derived from an EMBL/GenBank/DDBJ whole genome shotgun (WGS) entry which is preliminary data.</text>
</comment>
<dbReference type="OrthoDB" id="9971669at2759"/>
<reference evidence="16" key="1">
    <citation type="submission" date="2022-11" db="EMBL/GenBank/DDBJ databases">
        <authorList>
            <person name="Petersen C."/>
        </authorList>
    </citation>
    <scope>NUCLEOTIDE SEQUENCE</scope>
    <source>
        <strain evidence="16">IBT 30069</strain>
    </source>
</reference>
<feature type="binding site" evidence="12">
    <location>
        <position position="200"/>
    </location>
    <ligand>
        <name>Ca(2+)</name>
        <dbReference type="ChEBI" id="CHEBI:29108"/>
    </ligand>
</feature>
<dbReference type="InterPro" id="IPR011234">
    <property type="entry name" value="Fumarylacetoacetase-like_C"/>
</dbReference>
<evidence type="ECO:0000256" key="12">
    <source>
        <dbReference type="PIRSR" id="PIRSR605959-3"/>
    </source>
</evidence>
<evidence type="ECO:0000256" key="9">
    <source>
        <dbReference type="ARBA" id="ARBA00023232"/>
    </source>
</evidence>
<evidence type="ECO:0000256" key="6">
    <source>
        <dbReference type="ARBA" id="ARBA00022837"/>
    </source>
</evidence>
<evidence type="ECO:0000256" key="13">
    <source>
        <dbReference type="RuleBase" id="RU366008"/>
    </source>
</evidence>
<keyword evidence="4 12" id="KW-0479">Metal-binding</keyword>
<dbReference type="SUPFAM" id="SSF56529">
    <property type="entry name" value="FAH"/>
    <property type="match status" value="1"/>
</dbReference>
<feature type="binding site" evidence="12">
    <location>
        <position position="234"/>
    </location>
    <ligand>
        <name>Ca(2+)</name>
        <dbReference type="ChEBI" id="CHEBI:29108"/>
    </ligand>
</feature>
<feature type="binding site" evidence="12">
    <location>
        <position position="254"/>
    </location>
    <ligand>
        <name>Mg(2+)</name>
        <dbReference type="ChEBI" id="CHEBI:18420"/>
    </ligand>
</feature>
<evidence type="ECO:0000259" key="15">
    <source>
        <dbReference type="Pfam" id="PF09298"/>
    </source>
</evidence>
<keyword evidence="6 12" id="KW-0106">Calcium</keyword>
<feature type="binding site" evidence="11">
    <location>
        <position position="241"/>
    </location>
    <ligand>
        <name>substrate</name>
    </ligand>
</feature>
<name>A0A9W9KPY5_9EURO</name>
<evidence type="ECO:0000256" key="7">
    <source>
        <dbReference type="ARBA" id="ARBA00022842"/>
    </source>
</evidence>
<comment type="catalytic activity">
    <reaction evidence="13">
        <text>4-fumarylacetoacetate + H2O = acetoacetate + fumarate + H(+)</text>
        <dbReference type="Rhea" id="RHEA:10244"/>
        <dbReference type="ChEBI" id="CHEBI:13705"/>
        <dbReference type="ChEBI" id="CHEBI:15377"/>
        <dbReference type="ChEBI" id="CHEBI:15378"/>
        <dbReference type="ChEBI" id="CHEBI:18034"/>
        <dbReference type="ChEBI" id="CHEBI:29806"/>
        <dbReference type="EC" id="3.7.1.2"/>
    </reaction>
</comment>
<evidence type="ECO:0000256" key="8">
    <source>
        <dbReference type="ARBA" id="ARBA00022878"/>
    </source>
</evidence>
<evidence type="ECO:0000256" key="1">
    <source>
        <dbReference type="ARBA" id="ARBA00004782"/>
    </source>
</evidence>
<feature type="binding site" evidence="12">
    <location>
        <position position="234"/>
    </location>
    <ligand>
        <name>Mg(2+)</name>
        <dbReference type="ChEBI" id="CHEBI:18420"/>
    </ligand>
</feature>
<reference evidence="16" key="2">
    <citation type="journal article" date="2023" name="IMA Fungus">
        <title>Comparative genomic study of the Penicillium genus elucidates a diverse pangenome and 15 lateral gene transfer events.</title>
        <authorList>
            <person name="Petersen C."/>
            <person name="Sorensen T."/>
            <person name="Nielsen M.R."/>
            <person name="Sondergaard T.E."/>
            <person name="Sorensen J.L."/>
            <person name="Fitzpatrick D.A."/>
            <person name="Frisvad J.C."/>
            <person name="Nielsen K.L."/>
        </authorList>
    </citation>
    <scope>NUCLEOTIDE SEQUENCE</scope>
    <source>
        <strain evidence="16">IBT 30069</strain>
    </source>
</reference>
<dbReference type="Proteomes" id="UP001149165">
    <property type="component" value="Unassembled WGS sequence"/>
</dbReference>
<keyword evidence="9 13" id="KW-0585">Phenylalanine catabolism</keyword>
<feature type="binding site" evidence="12">
    <location>
        <position position="202"/>
    </location>
    <ligand>
        <name>Ca(2+)</name>
        <dbReference type="ChEBI" id="CHEBI:29108"/>
    </ligand>
</feature>
<dbReference type="EC" id="3.7.1.2" evidence="3 13"/>
<dbReference type="Pfam" id="PF01557">
    <property type="entry name" value="FAA_hydrolase"/>
    <property type="match status" value="1"/>
</dbReference>
<dbReference type="Gene3D" id="2.30.30.230">
    <property type="entry name" value="Fumarylacetoacetase, N-terminal domain"/>
    <property type="match status" value="1"/>
</dbReference>
<accession>A0A9W9KPY5</accession>
<sequence>MTSPEYSSHFSLANIPFGVASSTSHPDPQCVTRLENTVIFLDVLHQSGGFAEVSGLPKDVFNKPTLNDYAALSKPLHREVRKVLQNALKGQLPENSTEDIRDVTLHLPIAVGGFTDLTRINPADFSCSLHHVRRAGKAIINDERPPPGFFNFPIGYSGRASTIVVSGTPIIRPKGHFFDRTSTSEKKPIIYGPSRVMDWELEMGFIVGQGVARLEGLNAKDADEHIFGAVILNDWSARDIQGCEMIPLGPLNGKAFGTSISPWIVTLDALAPFATPGPKAEVALASHLEDVVESSYAIDFKVELIIEDQVTTVSESKLQDLHWSGRQMCAHLASSGADVRTGDILGTGTISGPDEGSMGCLLEITSGGKEPLTLGSGHKRHMLQDWDTVRMTAVAGGSASGVGFGECIGQLQPAKAR</sequence>
<dbReference type="InterPro" id="IPR015377">
    <property type="entry name" value="Fumarylacetoacetase_N"/>
</dbReference>
<feature type="binding site" evidence="11">
    <location>
        <position position="349"/>
    </location>
    <ligand>
        <name>substrate</name>
    </ligand>
</feature>
<dbReference type="GO" id="GO:0006572">
    <property type="term" value="P:L-tyrosine catabolic process"/>
    <property type="evidence" value="ECO:0007669"/>
    <property type="project" value="UniProtKB-UniRule"/>
</dbReference>
<comment type="pathway">
    <text evidence="1 13">Amino-acid degradation; L-phenylalanine degradation; acetoacetate and fumarate from L-phenylalanine: step 6/6.</text>
</comment>
<feature type="domain" description="Fumarylacetoacetase N-terminal" evidence="15">
    <location>
        <begin position="13"/>
        <end position="108"/>
    </location>
</feature>
<evidence type="ECO:0000259" key="14">
    <source>
        <dbReference type="Pfam" id="PF01557"/>
    </source>
</evidence>
<evidence type="ECO:0000313" key="16">
    <source>
        <dbReference type="EMBL" id="KAJ5114000.1"/>
    </source>
</evidence>
<keyword evidence="17" id="KW-1185">Reference proteome</keyword>
<dbReference type="PANTHER" id="PTHR43069">
    <property type="entry name" value="FUMARYLACETOACETASE"/>
    <property type="match status" value="1"/>
</dbReference>
<keyword evidence="7 12" id="KW-0460">Magnesium</keyword>
<evidence type="ECO:0000256" key="4">
    <source>
        <dbReference type="ARBA" id="ARBA00022723"/>
    </source>
</evidence>
<evidence type="ECO:0000256" key="10">
    <source>
        <dbReference type="PIRSR" id="PIRSR605959-1"/>
    </source>
</evidence>
<evidence type="ECO:0000256" key="2">
    <source>
        <dbReference type="ARBA" id="ARBA00010211"/>
    </source>
</evidence>
<dbReference type="EMBL" id="JAPQKH010000002">
    <property type="protein sequence ID" value="KAJ5114000.1"/>
    <property type="molecule type" value="Genomic_DNA"/>
</dbReference>
<comment type="similarity">
    <text evidence="2 13">Belongs to the FAH family.</text>
</comment>
<dbReference type="Gene3D" id="3.90.850.10">
    <property type="entry name" value="Fumarylacetoacetase-like, C-terminal domain"/>
    <property type="match status" value="1"/>
</dbReference>
<dbReference type="GO" id="GO:0006559">
    <property type="term" value="P:L-phenylalanine catabolic process"/>
    <property type="evidence" value="ECO:0007669"/>
    <property type="project" value="UniProtKB-UniRule"/>
</dbReference>
<comment type="cofactor">
    <cofactor evidence="13">
        <name>Mg(2+)</name>
        <dbReference type="ChEBI" id="CHEBI:18420"/>
    </cofactor>
    <cofactor evidence="13">
        <name>Ca(2+)</name>
        <dbReference type="ChEBI" id="CHEBI:29108"/>
    </cofactor>
</comment>
<proteinExistence type="inferred from homology"/>
<dbReference type="GO" id="GO:1902000">
    <property type="term" value="P:homogentisate catabolic process"/>
    <property type="evidence" value="ECO:0007669"/>
    <property type="project" value="TreeGrafter"/>
</dbReference>
<keyword evidence="5 13" id="KW-0378">Hydrolase</keyword>